<evidence type="ECO:0000313" key="2">
    <source>
        <dbReference type="Proteomes" id="UP000796761"/>
    </source>
</evidence>
<reference evidence="1" key="1">
    <citation type="submission" date="2019-04" db="EMBL/GenBank/DDBJ databases">
        <title>Genome assembly of Zosterops borbonicus 15179.</title>
        <authorList>
            <person name="Leroy T."/>
            <person name="Anselmetti Y."/>
            <person name="Tilak M.-K."/>
            <person name="Nabholz B."/>
        </authorList>
    </citation>
    <scope>NUCLEOTIDE SEQUENCE</scope>
    <source>
        <strain evidence="1">HGM_15179</strain>
        <tissue evidence="1">Muscle</tissue>
    </source>
</reference>
<comment type="caution">
    <text evidence="1">The sequence shown here is derived from an EMBL/GenBank/DDBJ whole genome shotgun (WGS) entry which is preliminary data.</text>
</comment>
<name>A0A8K1LLI4_9PASS</name>
<protein>
    <submittedName>
        <fullName evidence="1">Uncharacterized protein</fullName>
    </submittedName>
</protein>
<evidence type="ECO:0000313" key="1">
    <source>
        <dbReference type="EMBL" id="TRZ18650.1"/>
    </source>
</evidence>
<proteinExistence type="predicted"/>
<accession>A0A8K1LLI4</accession>
<dbReference type="OrthoDB" id="9222322at2759"/>
<dbReference type="AlphaFoldDB" id="A0A8K1LLI4"/>
<dbReference type="Proteomes" id="UP000796761">
    <property type="component" value="Unassembled WGS sequence"/>
</dbReference>
<sequence length="73" mass="8250">MCVVLYTTLQDLELGLFKPHTTGLSPSIQLVQIPLKSPPTLQQIDIPTQFVVIHKFTKGRINPLIKIINKEIE</sequence>
<keyword evidence="2" id="KW-1185">Reference proteome</keyword>
<organism evidence="1 2">
    <name type="scientific">Zosterops borbonicus</name>
    <dbReference type="NCBI Taxonomy" id="364589"/>
    <lineage>
        <taxon>Eukaryota</taxon>
        <taxon>Metazoa</taxon>
        <taxon>Chordata</taxon>
        <taxon>Craniata</taxon>
        <taxon>Vertebrata</taxon>
        <taxon>Euteleostomi</taxon>
        <taxon>Archelosauria</taxon>
        <taxon>Archosauria</taxon>
        <taxon>Dinosauria</taxon>
        <taxon>Saurischia</taxon>
        <taxon>Theropoda</taxon>
        <taxon>Coelurosauria</taxon>
        <taxon>Aves</taxon>
        <taxon>Neognathae</taxon>
        <taxon>Neoaves</taxon>
        <taxon>Telluraves</taxon>
        <taxon>Australaves</taxon>
        <taxon>Passeriformes</taxon>
        <taxon>Sylvioidea</taxon>
        <taxon>Zosteropidae</taxon>
        <taxon>Zosterops</taxon>
    </lineage>
</organism>
<dbReference type="EMBL" id="SWJQ01000215">
    <property type="protein sequence ID" value="TRZ18650.1"/>
    <property type="molecule type" value="Genomic_DNA"/>
</dbReference>
<gene>
    <name evidence="1" type="ORF">HGM15179_008471</name>
</gene>